<keyword evidence="1" id="KW-0732">Signal</keyword>
<feature type="chain" id="PRO_5017271322" evidence="1">
    <location>
        <begin position="50"/>
        <end position="103"/>
    </location>
</feature>
<dbReference type="Proteomes" id="UP000265566">
    <property type="component" value="Chromosome 3"/>
</dbReference>
<comment type="caution">
    <text evidence="3">The sequence shown here is derived from an EMBL/GenBank/DDBJ whole genome shotgun (WGS) entry which is preliminary data.</text>
</comment>
<evidence type="ECO:0000313" key="3">
    <source>
        <dbReference type="EMBL" id="RHN70401.1"/>
    </source>
</evidence>
<dbReference type="AlphaFoldDB" id="A0A396J0I7"/>
<proteinExistence type="predicted"/>
<dbReference type="InterPro" id="IPR009810">
    <property type="entry name" value="Nodulin_late_dom"/>
</dbReference>
<protein>
    <submittedName>
        <fullName evidence="3">Putative Late nodulin</fullName>
    </submittedName>
</protein>
<evidence type="ECO:0000256" key="1">
    <source>
        <dbReference type="SAM" id="SignalP"/>
    </source>
</evidence>
<organism evidence="3">
    <name type="scientific">Medicago truncatula</name>
    <name type="common">Barrel medic</name>
    <name type="synonym">Medicago tribuloides</name>
    <dbReference type="NCBI Taxonomy" id="3880"/>
    <lineage>
        <taxon>Eukaryota</taxon>
        <taxon>Viridiplantae</taxon>
        <taxon>Streptophyta</taxon>
        <taxon>Embryophyta</taxon>
        <taxon>Tracheophyta</taxon>
        <taxon>Spermatophyta</taxon>
        <taxon>Magnoliopsida</taxon>
        <taxon>eudicotyledons</taxon>
        <taxon>Gunneridae</taxon>
        <taxon>Pentapetalae</taxon>
        <taxon>rosids</taxon>
        <taxon>fabids</taxon>
        <taxon>Fabales</taxon>
        <taxon>Fabaceae</taxon>
        <taxon>Papilionoideae</taxon>
        <taxon>50 kb inversion clade</taxon>
        <taxon>NPAAA clade</taxon>
        <taxon>Hologalegina</taxon>
        <taxon>IRL clade</taxon>
        <taxon>Trifolieae</taxon>
        <taxon>Medicago</taxon>
    </lineage>
</organism>
<feature type="domain" description="Late nodulin" evidence="2">
    <location>
        <begin position="24"/>
        <end position="75"/>
    </location>
</feature>
<dbReference type="EMBL" id="PSQE01000003">
    <property type="protein sequence ID" value="RHN70401.1"/>
    <property type="molecule type" value="Genomic_DNA"/>
</dbReference>
<feature type="signal peptide" evidence="1">
    <location>
        <begin position="1"/>
        <end position="49"/>
    </location>
</feature>
<sequence>MRFIHYKMINSYSICQMQREKTNMTKTLKFFYAMILFLSLFLVAKEIEGCEDDSDCPQIFNFHPFICKCINNECEKVILQKGYMSMKPKILHKRYTRKNEFLH</sequence>
<reference evidence="3" key="1">
    <citation type="journal article" date="2018" name="Nat. Plants">
        <title>Whole-genome landscape of Medicago truncatula symbiotic genes.</title>
        <authorList>
            <person name="Pecrix Y."/>
            <person name="Gamas P."/>
            <person name="Carrere S."/>
        </authorList>
    </citation>
    <scope>NUCLEOTIDE SEQUENCE</scope>
    <source>
        <tissue evidence="3">Leaves</tissue>
    </source>
</reference>
<dbReference type="Gramene" id="rna18978">
    <property type="protein sequence ID" value="RHN70401.1"/>
    <property type="gene ID" value="gene18978"/>
</dbReference>
<name>A0A396J0I7_MEDTR</name>
<dbReference type="Pfam" id="PF07127">
    <property type="entry name" value="Nodulin_late"/>
    <property type="match status" value="1"/>
</dbReference>
<evidence type="ECO:0000259" key="2">
    <source>
        <dbReference type="Pfam" id="PF07127"/>
    </source>
</evidence>
<accession>A0A396J0I7</accession>
<gene>
    <name evidence="3" type="ORF">MtrunA17_Chr3g0135141</name>
</gene>
<dbReference type="GO" id="GO:0046872">
    <property type="term" value="F:metal ion binding"/>
    <property type="evidence" value="ECO:0007669"/>
    <property type="project" value="InterPro"/>
</dbReference>